<dbReference type="Gene3D" id="2.120.10.30">
    <property type="entry name" value="TolB, C-terminal domain"/>
    <property type="match status" value="1"/>
</dbReference>
<keyword evidence="12" id="KW-1185">Reference proteome</keyword>
<comment type="similarity">
    <text evidence="2">Belongs to the malectin family.</text>
</comment>
<comment type="subcellular location">
    <subcellularLocation>
        <location evidence="1">Endoplasmic reticulum membrane</location>
        <topology evidence="1">Single-pass type I membrane protein</topology>
    </subcellularLocation>
</comment>
<keyword evidence="4" id="KW-0732">Signal</keyword>
<dbReference type="InterPro" id="IPR008979">
    <property type="entry name" value="Galactose-bd-like_sf"/>
</dbReference>
<evidence type="ECO:0000313" key="12">
    <source>
        <dbReference type="Proteomes" id="UP000649799"/>
    </source>
</evidence>
<evidence type="ECO:0000256" key="8">
    <source>
        <dbReference type="ARBA" id="ARBA00023180"/>
    </source>
</evidence>
<keyword evidence="7" id="KW-0472">Membrane</keyword>
<evidence type="ECO:0000256" key="2">
    <source>
        <dbReference type="ARBA" id="ARBA00009141"/>
    </source>
</evidence>
<evidence type="ECO:0000256" key="3">
    <source>
        <dbReference type="ARBA" id="ARBA00022692"/>
    </source>
</evidence>
<gene>
    <name evidence="11" type="ORF">G9Q97_11290</name>
</gene>
<feature type="domain" description="PKD" evidence="10">
    <location>
        <begin position="1864"/>
        <end position="1942"/>
    </location>
</feature>
<name>A0ABX0HAM3_9BACT</name>
<evidence type="ECO:0000256" key="1">
    <source>
        <dbReference type="ARBA" id="ARBA00004115"/>
    </source>
</evidence>
<dbReference type="Pfam" id="PF24681">
    <property type="entry name" value="Kelch_KLHDC2_KLHL20_DRC7"/>
    <property type="match status" value="1"/>
</dbReference>
<comment type="caution">
    <text evidence="11">The sequence shown here is derived from an EMBL/GenBank/DDBJ whole genome shotgun (WGS) entry which is preliminary data.</text>
</comment>
<dbReference type="InterPro" id="IPR035986">
    <property type="entry name" value="PKD_dom_sf"/>
</dbReference>
<dbReference type="CDD" id="cd00146">
    <property type="entry name" value="PKD"/>
    <property type="match status" value="3"/>
</dbReference>
<dbReference type="RefSeq" id="WP_166146876.1">
    <property type="nucleotide sequence ID" value="NZ_JAANYN010000004.1"/>
</dbReference>
<evidence type="ECO:0000256" key="7">
    <source>
        <dbReference type="ARBA" id="ARBA00023136"/>
    </source>
</evidence>
<evidence type="ECO:0000256" key="4">
    <source>
        <dbReference type="ARBA" id="ARBA00022729"/>
    </source>
</evidence>
<dbReference type="InterPro" id="IPR021720">
    <property type="entry name" value="Malectin_dom"/>
</dbReference>
<dbReference type="SUPFAM" id="SSF49785">
    <property type="entry name" value="Galactose-binding domain-like"/>
    <property type="match status" value="3"/>
</dbReference>
<dbReference type="InterPro" id="IPR000601">
    <property type="entry name" value="PKD_dom"/>
</dbReference>
<dbReference type="Pfam" id="PF18911">
    <property type="entry name" value="PKD_4"/>
    <property type="match status" value="3"/>
</dbReference>
<dbReference type="EMBL" id="JAANYN010000004">
    <property type="protein sequence ID" value="NHE57394.1"/>
    <property type="molecule type" value="Genomic_DNA"/>
</dbReference>
<dbReference type="PANTHER" id="PTHR13460">
    <property type="match status" value="1"/>
</dbReference>
<evidence type="ECO:0000256" key="5">
    <source>
        <dbReference type="ARBA" id="ARBA00022824"/>
    </source>
</evidence>
<dbReference type="SMART" id="SM00612">
    <property type="entry name" value="Kelch"/>
    <property type="match status" value="4"/>
</dbReference>
<keyword evidence="9" id="KW-0119">Carbohydrate metabolism</keyword>
<sequence>MVSAAKNSLRIVSFILFIWFTYQNHLFAQNVSFNQTSLNFNDFDNINQGTSLQFGPDERLYVSQLKGEIKIYSVLKEGANQYDVVGEELLLGVKNIPNYDDTGLLAYDNRGNRQITGLTVVGTAENPVIYVSSSDPKWGGPSGDKLLDTNSGIITKISWTGESWEVVDLVRGLPRSEENHSTNGLEFTIINDKPYLLVASGGLTNAGAPSKNFTYITEYALSAAILSIDLEAIEALPTKTDSHSGRSFKYDIPTLDDPSRENVNGIYNPNDPNYDGIDVNDPFGGNDGLNMGMVTENGPVQIFSPGYRNSYDLVVTEDRKLFVTDNGANINWGGLPLGEGNASMINNNYDPGEPGSSPLNPSSAGEFVDNQDHLLLVTPNLDAYVPGSYYGGHPTPVRANPGQAYIEGEPFPYAPGGAGLYTKFIGDNNNYANVTPIFTPSDNFRTQILEPIAPGQPGFDAYAANSLPANWPPVPLSRANPAEADFIAPTLANSNGPQPNIVTVFPNNSNGIAEYKATNFDGALKGSLVVGKNGGTLHLVHLNGDGSLREVEFSKWNLNGGNALGITTNGDNEIFPGTVWVATFDNRIMVLTPEDDVFCIPVDDPDFDPAADYDHDGYTNQDEIDNGTDYCSGGSAPDDYDKDFISNLNDEDDDGDGILDKDDSFQIGYPSDLPLENQLFTNQSDASGQEFGYLGLGLTGLMNNGDDNPNWLNWLDKGNESPGDPDIYGGTAGAIQISMTGGTADGLANNQDKGFQLGINAGTETGNFIISSGIIGLSSPGQLYDFDGEGEIGIQIGDGTQSNFIKLVFTKEGIYAAQEIDDVEDTSPLYQEIPELERPGANTLIELAFEVNPYTGTVEPKYKYDNQPYISLGIMETGGTIKEAIQNIDVPLAIGIYGSSHDMEKSFVGVWNYFKISGEVPYTIRELRDISRLLGDPDVFTDLNEYFDDDDGVNNLTYTIAENTNPVIGAEIEDNVLRLIIPNDEVSTDVTVRATDENGYFVEQSFNVLVEQDFEILMRINAGGPTINIEEDLPVWLSNNLSGPEETELFAVSGGKVSTNSFSASNRHVSIPEYISDEEYEQLFNKERYSPDASMDYTIPLPDGEYLVNIYMGNGFEGTSTLLKRYFDIQIEGELVESSLDLIERFGHKIGGMEQYQVSVADGELNIAFLKQKENPLLNAIEIIGKPIQIPIEYERVEDQINFINYELDGSMFVVASGGNGNLNYSAEGLPPGIYLEPTNGTIYGTIEEGALANSPHRVRITIDDEDEIHSDAVSFNFTWTISPELSEQKWTLKEESTDYSGRHENSFVQAGDKFYLMGGRESSRTIDIYDYAKDEWRSLSNINPHSFNHFQALAYNGLIWVVGAFQTNDFPNEIPASHIWMFDPVNEEWIQGPEIPEERRRGSAGLVEHRGKFYLVGGNTQGHDGGYVSYFDSFDPETGEWTVLADAPRARDHFFATKLGSRMYVISGRQSGGPEGTFAPVLPEVDVYDFNSQTWSTLPAGLNLPTPRAGAIVNNYLDKLIVAGGEVPGISEALATTEMFDPLKQSWETLDSMNFARHGTQGIVSGKGLFVLGGSPNRGGGNQKNMEYFGFDQPNGEPLTAGELVYEDSIIFRKGQPKELSVSLEGGNTGLWVKSVILTGPNAEDFIILDGELPENVFWKPGHQFNLLLDYEGEALEGNAELVINWGKSGQTIIPIEGDGDFEEVSLYFNSGTFDDVVFDGKTYLGDHYLTDIHNGGSVYKNTNIEAPALYQTERFSSELSYEIQLPNGIYTVTTHHTETWFGQPGGGVEAAGKRVYDIYLETQKVKANFDLFLENGNQPMALVFEDIEVTDGKLNLDLIAINNNATISGLSIVNQGELGAFPIANISTSANSGIGPLEVEFSNDASSPQEFTFFWDFGDGNFSSEENPIHVFETEGEYLVSLTVYNSEGDSANDQVLVTVNSPDAFEMHVNSGSNNLVSLEGIDFVGESSSAASYTTSNTSSNSSGAYSALYYTERYGKDFSYVIPVENGVYTINTFHNELWFGRGGPASKAGQRVYDILIEGEVVRNDFDLFVENENQPVRLTHENISVTDGELEIRLISSVNNGSIAGFSIIAENITSTLPEAIIETDIQEGPFPLTVNFSGSSSSGNGALTYNWDFGDGTGSTEMDPSHEYVTAGEYTAVLTVTDEEGNLATDQTIIAVNDPANQTDFSLQVNSGTNNTVNYLGNEFMGESSSGVAFSSSSTFSNSSAGSPELFLTERFARNFTYTVSVENGVYTVKTYHNELWFGKNGPDDAPGQRVYDIIIEGEIVKDDFDLFVENGNEPVELIFEDIEVKDGVLDINLSATSNNASISGFSIQSNAGGVLSPTSILTASQTEGFAPFEVLFDGSASSGEGELTYSWDFGDGNISQEISPVHVYADPGTYEASLTIMNESGLTDVSTIEISVLDESEPSWTLSLNTGSSKNTSYLGMDFVGDNAFPEYYNSTSTFISSGSSEPVIFRTERYDSFLQYEIPVENGTYRVKTYHTEPWFGKAGPEGSAGSRVFDIYVEEELVKDDFDIFLESNNQATELLFENIEVTDGTMNIDFLASVNNSNVSGIVLEKMLSKKGDIASSSRIVTEGTMEGSGNIQEFPDVILYPNPASQEAFVRLEGDLALDWISIYTMSGQQVFIQDVRDNDQSEYMIPVDKLEQGVYLLRLIAKNGAQLQLRLIVKK</sequence>
<dbReference type="PANTHER" id="PTHR13460:SF0">
    <property type="entry name" value="MALECTIN"/>
    <property type="match status" value="1"/>
</dbReference>
<dbReference type="InterPro" id="IPR013783">
    <property type="entry name" value="Ig-like_fold"/>
</dbReference>
<keyword evidence="6" id="KW-1133">Transmembrane helix</keyword>
<dbReference type="SUPFAM" id="SSF117281">
    <property type="entry name" value="Kelch motif"/>
    <property type="match status" value="1"/>
</dbReference>
<evidence type="ECO:0000256" key="9">
    <source>
        <dbReference type="ARBA" id="ARBA00023277"/>
    </source>
</evidence>
<proteinExistence type="inferred from homology"/>
<dbReference type="InterPro" id="IPR039155">
    <property type="entry name" value="MLEC"/>
</dbReference>
<dbReference type="InterPro" id="IPR011042">
    <property type="entry name" value="6-blade_b-propeller_TolB-like"/>
</dbReference>
<dbReference type="SUPFAM" id="SSF49299">
    <property type="entry name" value="PKD domain"/>
    <property type="match status" value="3"/>
</dbReference>
<keyword evidence="5" id="KW-0256">Endoplasmic reticulum</keyword>
<dbReference type="Pfam" id="PF05345">
    <property type="entry name" value="He_PIG"/>
    <property type="match status" value="1"/>
</dbReference>
<accession>A0ABX0HAM3</accession>
<dbReference type="Gene3D" id="2.60.40.10">
    <property type="entry name" value="Immunoglobulins"/>
    <property type="match status" value="4"/>
</dbReference>
<dbReference type="InterPro" id="IPR022409">
    <property type="entry name" value="PKD/Chitinase_dom"/>
</dbReference>
<dbReference type="InterPro" id="IPR026444">
    <property type="entry name" value="Secre_tail"/>
</dbReference>
<dbReference type="PROSITE" id="PS50093">
    <property type="entry name" value="PKD"/>
    <property type="match status" value="3"/>
</dbReference>
<dbReference type="Proteomes" id="UP000649799">
    <property type="component" value="Unassembled WGS sequence"/>
</dbReference>
<reference evidence="11 12" key="1">
    <citation type="submission" date="2020-03" db="EMBL/GenBank/DDBJ databases">
        <title>Cyclobacterium plantarum sp. nov., a marine bacterium isolated from a coastal-marine wetland.</title>
        <authorList>
            <person name="Sanchez-Porro C."/>
            <person name="Ventosa A."/>
            <person name="Amoozegar M."/>
        </authorList>
    </citation>
    <scope>NUCLEOTIDE SEQUENCE [LARGE SCALE GENOMIC DNA]</scope>
    <source>
        <strain evidence="11 12">GBPx2</strain>
    </source>
</reference>
<feature type="domain" description="PKD" evidence="10">
    <location>
        <begin position="2105"/>
        <end position="2191"/>
    </location>
</feature>
<dbReference type="InterPro" id="IPR006652">
    <property type="entry name" value="Kelch_1"/>
</dbReference>
<evidence type="ECO:0000259" key="10">
    <source>
        <dbReference type="PROSITE" id="PS50093"/>
    </source>
</evidence>
<keyword evidence="8" id="KW-0325">Glycoprotein</keyword>
<feature type="domain" description="PKD" evidence="10">
    <location>
        <begin position="2350"/>
        <end position="2434"/>
    </location>
</feature>
<dbReference type="Gene3D" id="2.120.10.80">
    <property type="entry name" value="Kelch-type beta propeller"/>
    <property type="match status" value="2"/>
</dbReference>
<dbReference type="SMART" id="SM00089">
    <property type="entry name" value="PKD"/>
    <property type="match status" value="3"/>
</dbReference>
<dbReference type="Pfam" id="PF18962">
    <property type="entry name" value="Por_Secre_tail"/>
    <property type="match status" value="1"/>
</dbReference>
<evidence type="ECO:0000256" key="6">
    <source>
        <dbReference type="ARBA" id="ARBA00022989"/>
    </source>
</evidence>
<evidence type="ECO:0000313" key="11">
    <source>
        <dbReference type="EMBL" id="NHE57394.1"/>
    </source>
</evidence>
<dbReference type="InterPro" id="IPR015915">
    <property type="entry name" value="Kelch-typ_b-propeller"/>
</dbReference>
<dbReference type="Gene3D" id="2.60.120.430">
    <property type="entry name" value="Galactose-binding lectin"/>
    <property type="match status" value="5"/>
</dbReference>
<protein>
    <submittedName>
        <fullName evidence="11">PKD domain-containing protein</fullName>
    </submittedName>
</protein>
<dbReference type="Pfam" id="PF11721">
    <property type="entry name" value="Malectin"/>
    <property type="match status" value="5"/>
</dbReference>
<organism evidence="11 12">
    <name type="scientific">Cyclobacterium plantarum</name>
    <dbReference type="NCBI Taxonomy" id="2716263"/>
    <lineage>
        <taxon>Bacteria</taxon>
        <taxon>Pseudomonadati</taxon>
        <taxon>Bacteroidota</taxon>
        <taxon>Cytophagia</taxon>
        <taxon>Cytophagales</taxon>
        <taxon>Cyclobacteriaceae</taxon>
        <taxon>Cyclobacterium</taxon>
    </lineage>
</organism>
<dbReference type="NCBIfam" id="TIGR04183">
    <property type="entry name" value="Por_Secre_tail"/>
    <property type="match status" value="1"/>
</dbReference>
<keyword evidence="3" id="KW-0812">Transmembrane</keyword>